<sequence length="113" mass="12803">MASKRGEITTVITINQTGHCFQLEAIWRNALTKDTRWSTCLRLSAVRPLLKELDAAVANKDGIIERSQLCLLEFPNFLERRTERQDKTLVLSGLPGFERRTKNGNQAMNLSAD</sequence>
<evidence type="ECO:0000313" key="1">
    <source>
        <dbReference type="EMBL" id="GBP26771.1"/>
    </source>
</evidence>
<reference evidence="1 2" key="1">
    <citation type="journal article" date="2019" name="Commun. Biol.">
        <title>The bagworm genome reveals a unique fibroin gene that provides high tensile strength.</title>
        <authorList>
            <person name="Kono N."/>
            <person name="Nakamura H."/>
            <person name="Ohtoshi R."/>
            <person name="Tomita M."/>
            <person name="Numata K."/>
            <person name="Arakawa K."/>
        </authorList>
    </citation>
    <scope>NUCLEOTIDE SEQUENCE [LARGE SCALE GENOMIC DNA]</scope>
</reference>
<protein>
    <submittedName>
        <fullName evidence="1">Uncharacterized protein</fullName>
    </submittedName>
</protein>
<dbReference type="Proteomes" id="UP000299102">
    <property type="component" value="Unassembled WGS sequence"/>
</dbReference>
<proteinExistence type="predicted"/>
<organism evidence="1 2">
    <name type="scientific">Eumeta variegata</name>
    <name type="common">Bagworm moth</name>
    <name type="synonym">Eumeta japonica</name>
    <dbReference type="NCBI Taxonomy" id="151549"/>
    <lineage>
        <taxon>Eukaryota</taxon>
        <taxon>Metazoa</taxon>
        <taxon>Ecdysozoa</taxon>
        <taxon>Arthropoda</taxon>
        <taxon>Hexapoda</taxon>
        <taxon>Insecta</taxon>
        <taxon>Pterygota</taxon>
        <taxon>Neoptera</taxon>
        <taxon>Endopterygota</taxon>
        <taxon>Lepidoptera</taxon>
        <taxon>Glossata</taxon>
        <taxon>Ditrysia</taxon>
        <taxon>Tineoidea</taxon>
        <taxon>Psychidae</taxon>
        <taxon>Oiketicinae</taxon>
        <taxon>Eumeta</taxon>
    </lineage>
</organism>
<gene>
    <name evidence="1" type="ORF">EVAR_81136_1</name>
</gene>
<evidence type="ECO:0000313" key="2">
    <source>
        <dbReference type="Proteomes" id="UP000299102"/>
    </source>
</evidence>
<comment type="caution">
    <text evidence="1">The sequence shown here is derived from an EMBL/GenBank/DDBJ whole genome shotgun (WGS) entry which is preliminary data.</text>
</comment>
<name>A0A4C1UK04_EUMVA</name>
<dbReference type="EMBL" id="BGZK01000185">
    <property type="protein sequence ID" value="GBP26771.1"/>
    <property type="molecule type" value="Genomic_DNA"/>
</dbReference>
<dbReference type="AlphaFoldDB" id="A0A4C1UK04"/>
<keyword evidence="2" id="KW-1185">Reference proteome</keyword>
<accession>A0A4C1UK04</accession>